<sequence>MSANLDGEKYSTVSKEAFRSLASSLGFHVQPKDEADYLDLLRGAIADIETVQAMPQYHHPLIQTTESAGERTSTRPSPSENPLNGWSHRATIRPSAEGLLSGKTIAIKDNVSVAGLPMTGGTQPFHLSKDNPYPISSIDAPVVSRVLEAGGTITGTSTCENYCMSALSFTSATGPVDNPWLKGYECGGSSSGSAALVGVKCVRKQRENENGQMNVDDDLGEGVDLAIGGDQGGSIRMPAAYSGIYGLKPTHGLVPYTGLSALHPMIDHCGPMAGSIRDTALLLTVLAGWDGLDPRMTPETPLRQNVAAYHRLLDEAIEARKASGHWTPTTAARGLRIGLLKEAWSAPQLSDEVAAVVKQAGQRFTALGGTVAEVSVPTHDMGAAIFTAVTRADMADVFVHNKPLDCLSWPMADFLPPVPDGKWYETMNESAPTVVNKVLSNEFLRRNRNAFPPAARGKAVTHVHELRAAYDAALAEFDVLITPCNPTVGMKHPRHDLSVMEKYELALGNTWNTSPFNLTGHPGLCIPVGWGKTEDGQGRLPVGMQMIGRRWDEQTLFLAAAAWEVAGLSLDN</sequence>
<evidence type="ECO:0000313" key="4">
    <source>
        <dbReference type="Proteomes" id="UP001583177"/>
    </source>
</evidence>
<dbReference type="InterPro" id="IPR023631">
    <property type="entry name" value="Amidase_dom"/>
</dbReference>
<feature type="domain" description="Amidase" evidence="2">
    <location>
        <begin position="222"/>
        <end position="556"/>
    </location>
</feature>
<dbReference type="SUPFAM" id="SSF75304">
    <property type="entry name" value="Amidase signature (AS) enzymes"/>
    <property type="match status" value="1"/>
</dbReference>
<dbReference type="Proteomes" id="UP001583177">
    <property type="component" value="Unassembled WGS sequence"/>
</dbReference>
<keyword evidence="4" id="KW-1185">Reference proteome</keyword>
<dbReference type="Gene3D" id="3.90.1300.10">
    <property type="entry name" value="Amidase signature (AS) domain"/>
    <property type="match status" value="1"/>
</dbReference>
<protein>
    <recommendedName>
        <fullName evidence="2">Amidase domain-containing protein</fullName>
    </recommendedName>
</protein>
<dbReference type="PANTHER" id="PTHR11895">
    <property type="entry name" value="TRANSAMIDASE"/>
    <property type="match status" value="1"/>
</dbReference>
<dbReference type="EMBL" id="JAWRVE010000100">
    <property type="protein sequence ID" value="KAL1859040.1"/>
    <property type="molecule type" value="Genomic_DNA"/>
</dbReference>
<feature type="compositionally biased region" description="Polar residues" evidence="1">
    <location>
        <begin position="74"/>
        <end position="84"/>
    </location>
</feature>
<feature type="domain" description="Amidase" evidence="2">
    <location>
        <begin position="95"/>
        <end position="201"/>
    </location>
</feature>
<name>A0ABR3WD58_9PEZI</name>
<gene>
    <name evidence="3" type="ORF">Daus18300_009678</name>
</gene>
<comment type="caution">
    <text evidence="3">The sequence shown here is derived from an EMBL/GenBank/DDBJ whole genome shotgun (WGS) entry which is preliminary data.</text>
</comment>
<evidence type="ECO:0000259" key="2">
    <source>
        <dbReference type="Pfam" id="PF01425"/>
    </source>
</evidence>
<dbReference type="Pfam" id="PF01425">
    <property type="entry name" value="Amidase"/>
    <property type="match status" value="2"/>
</dbReference>
<feature type="region of interest" description="Disordered" evidence="1">
    <location>
        <begin position="66"/>
        <end position="88"/>
    </location>
</feature>
<evidence type="ECO:0000256" key="1">
    <source>
        <dbReference type="SAM" id="MobiDB-lite"/>
    </source>
</evidence>
<reference evidence="3 4" key="1">
    <citation type="journal article" date="2024" name="IMA Fungus">
        <title>IMA Genome - F19 : A genome assembly and annotation guide to empower mycologists, including annotated draft genome sequences of Ceratocystis pirilliformis, Diaporthe australafricana, Fusarium ophioides, Paecilomyces lecythidis, and Sporothrix stenoceras.</title>
        <authorList>
            <person name="Aylward J."/>
            <person name="Wilson A.M."/>
            <person name="Visagie C.M."/>
            <person name="Spraker J."/>
            <person name="Barnes I."/>
            <person name="Buitendag C."/>
            <person name="Ceriani C."/>
            <person name="Del Mar Angel L."/>
            <person name="du Plessis D."/>
            <person name="Fuchs T."/>
            <person name="Gasser K."/>
            <person name="Kramer D."/>
            <person name="Li W."/>
            <person name="Munsamy K."/>
            <person name="Piso A."/>
            <person name="Price J.L."/>
            <person name="Sonnekus B."/>
            <person name="Thomas C."/>
            <person name="van der Nest A."/>
            <person name="van Dijk A."/>
            <person name="van Heerden A."/>
            <person name="van Vuuren N."/>
            <person name="Yilmaz N."/>
            <person name="Duong T.A."/>
            <person name="van der Merwe N.A."/>
            <person name="Wingfield M.J."/>
            <person name="Wingfield B.D."/>
        </authorList>
    </citation>
    <scope>NUCLEOTIDE SEQUENCE [LARGE SCALE GENOMIC DNA]</scope>
    <source>
        <strain evidence="3 4">CMW 18300</strain>
    </source>
</reference>
<evidence type="ECO:0000313" key="3">
    <source>
        <dbReference type="EMBL" id="KAL1859040.1"/>
    </source>
</evidence>
<dbReference type="InterPro" id="IPR000120">
    <property type="entry name" value="Amidase"/>
</dbReference>
<organism evidence="3 4">
    <name type="scientific">Diaporthe australafricana</name>
    <dbReference type="NCBI Taxonomy" id="127596"/>
    <lineage>
        <taxon>Eukaryota</taxon>
        <taxon>Fungi</taxon>
        <taxon>Dikarya</taxon>
        <taxon>Ascomycota</taxon>
        <taxon>Pezizomycotina</taxon>
        <taxon>Sordariomycetes</taxon>
        <taxon>Sordariomycetidae</taxon>
        <taxon>Diaporthales</taxon>
        <taxon>Diaporthaceae</taxon>
        <taxon>Diaporthe</taxon>
    </lineage>
</organism>
<proteinExistence type="predicted"/>
<accession>A0ABR3WD58</accession>
<dbReference type="PANTHER" id="PTHR11895:SF171">
    <property type="entry name" value="AMIDASE DOMAIN-CONTAINING PROTEIN"/>
    <property type="match status" value="1"/>
</dbReference>
<dbReference type="InterPro" id="IPR036928">
    <property type="entry name" value="AS_sf"/>
</dbReference>